<keyword evidence="2" id="KW-1185">Reference proteome</keyword>
<protein>
    <recommendedName>
        <fullName evidence="3">Gluconate 2-dehydrogenase subunit 3 family protein</fullName>
    </recommendedName>
</protein>
<proteinExistence type="predicted"/>
<dbReference type="EMBL" id="CP094533">
    <property type="protein sequence ID" value="UOE27498.1"/>
    <property type="molecule type" value="Genomic_DNA"/>
</dbReference>
<gene>
    <name evidence="1" type="ORF">MTP13_06895</name>
</gene>
<organism evidence="1 2">
    <name type="scientific">Agromyces soli</name>
    <dbReference type="NCBI Taxonomy" id="659012"/>
    <lineage>
        <taxon>Bacteria</taxon>
        <taxon>Bacillati</taxon>
        <taxon>Actinomycetota</taxon>
        <taxon>Actinomycetes</taxon>
        <taxon>Micrococcales</taxon>
        <taxon>Microbacteriaceae</taxon>
        <taxon>Agromyces</taxon>
    </lineage>
</organism>
<accession>A0ABY4B0A4</accession>
<evidence type="ECO:0008006" key="3">
    <source>
        <dbReference type="Google" id="ProtNLM"/>
    </source>
</evidence>
<dbReference type="RefSeq" id="WP_243570328.1">
    <property type="nucleotide sequence ID" value="NZ_BAAARD010000001.1"/>
</dbReference>
<name>A0ABY4B0A4_9MICO</name>
<sequence>MTEDQPAPAVPDATASTLLALARALYPHPGIPDGPYERAVALLAADAAASSELSALVAAGAAEAAAALGDPGAASLEARTAWLAAHEGEAFFAFVRERICFHLYDDREVWQLLGYPGPSYALGGYLHRGFDELPWLPDPRVEELDEPLVELGPLGASAASEAAAPAAASAGAEVTA</sequence>
<reference evidence="1 2" key="1">
    <citation type="submission" date="2022-03" db="EMBL/GenBank/DDBJ databases">
        <title>Agromyces sp. isolated from the gut of P. brevitarsis seulensis larvae.</title>
        <authorList>
            <person name="Won M."/>
            <person name="Kwon S.-W."/>
        </authorList>
    </citation>
    <scope>NUCLEOTIDE SEQUENCE [LARGE SCALE GENOMIC DNA]</scope>
    <source>
        <strain evidence="1 2">KACC 16215</strain>
    </source>
</reference>
<evidence type="ECO:0000313" key="1">
    <source>
        <dbReference type="EMBL" id="UOE27498.1"/>
    </source>
</evidence>
<evidence type="ECO:0000313" key="2">
    <source>
        <dbReference type="Proteomes" id="UP000831304"/>
    </source>
</evidence>
<dbReference type="Proteomes" id="UP000831304">
    <property type="component" value="Chromosome"/>
</dbReference>